<accession>A0A6A6FVL9</accession>
<keyword evidence="3" id="KW-1185">Reference proteome</keyword>
<feature type="compositionally biased region" description="Low complexity" evidence="1">
    <location>
        <begin position="81"/>
        <end position="96"/>
    </location>
</feature>
<dbReference type="SUPFAM" id="SSF49785">
    <property type="entry name" value="Galactose-binding domain-like"/>
    <property type="match status" value="1"/>
</dbReference>
<evidence type="ECO:0008006" key="4">
    <source>
        <dbReference type="Google" id="ProtNLM"/>
    </source>
</evidence>
<dbReference type="InterPro" id="IPR008979">
    <property type="entry name" value="Galactose-bd-like_sf"/>
</dbReference>
<dbReference type="Proteomes" id="UP000799539">
    <property type="component" value="Unassembled WGS sequence"/>
</dbReference>
<evidence type="ECO:0000313" key="3">
    <source>
        <dbReference type="Proteomes" id="UP000799539"/>
    </source>
</evidence>
<protein>
    <recommendedName>
        <fullName evidence="4">Apple domain-containing protein</fullName>
    </recommendedName>
</protein>
<dbReference type="AlphaFoldDB" id="A0A6A6FVL9"/>
<dbReference type="EMBL" id="ML992662">
    <property type="protein sequence ID" value="KAF2217516.1"/>
    <property type="molecule type" value="Genomic_DNA"/>
</dbReference>
<organism evidence="2 3">
    <name type="scientific">Cercospora zeae-maydis SCOH1-5</name>
    <dbReference type="NCBI Taxonomy" id="717836"/>
    <lineage>
        <taxon>Eukaryota</taxon>
        <taxon>Fungi</taxon>
        <taxon>Dikarya</taxon>
        <taxon>Ascomycota</taxon>
        <taxon>Pezizomycotina</taxon>
        <taxon>Dothideomycetes</taxon>
        <taxon>Dothideomycetidae</taxon>
        <taxon>Mycosphaerellales</taxon>
        <taxon>Mycosphaerellaceae</taxon>
        <taxon>Cercospora</taxon>
    </lineage>
</organism>
<feature type="region of interest" description="Disordered" evidence="1">
    <location>
        <begin position="81"/>
        <end position="103"/>
    </location>
</feature>
<dbReference type="OrthoDB" id="3648169at2759"/>
<sequence length="582" mass="62312">MAALLCGGLGLPLCPATSTRTRTTTTATTLSSSSFHSTSALSTAPSITSSLAVSILRPSTLSFISSSTSTPVSVLTTRFTSTSSTTSPAQSPSSTSLVPSGPTCPTADGQAFTARTLSRFIRQRAIADTHDLTEDGSQYLIVCNQGYSSNSQNIFGLAPITVTSFADCMYLCSNQGSICGGVAYGYFGDQILQCNLKSKMLRDNQPSNYTIDAAVRMSGPSGPSSRSELLLNGGFAGSIRPWTTNTFKLAVQEDAATSSWNLAESLGYKASELAQAVNLSPGLPYYLNFSLSMSILGPIEATNWCNFYAQTDYETLLFFYPNINTYTSPFSSKFNASGTLTRAANRFIFFMFCSGNFNVTWTINSVALHTYLPSTGANPLVPQSSTSILRNGNFTSGLQHWRWQPRPNFNNIVVSPSSITNLLLPPETLNNATALMDSMTSSSLVPFAPLSPQQQQQQQALTLIAFPTLSPSTPTFTSGYLTQISPLPISLNQTFRLTATIYFNVSSSCSCDAGIYNTLYPNSGVNGWAWSVFGIKERRVVQVNVTGRATAGNTEFQVYVGCEGTDRACGVGVGGLEMRVNV</sequence>
<evidence type="ECO:0000313" key="2">
    <source>
        <dbReference type="EMBL" id="KAF2217516.1"/>
    </source>
</evidence>
<name>A0A6A6FVL9_9PEZI</name>
<reference evidence="2" key="1">
    <citation type="journal article" date="2020" name="Stud. Mycol.">
        <title>101 Dothideomycetes genomes: a test case for predicting lifestyles and emergence of pathogens.</title>
        <authorList>
            <person name="Haridas S."/>
            <person name="Albert R."/>
            <person name="Binder M."/>
            <person name="Bloem J."/>
            <person name="Labutti K."/>
            <person name="Salamov A."/>
            <person name="Andreopoulos B."/>
            <person name="Baker S."/>
            <person name="Barry K."/>
            <person name="Bills G."/>
            <person name="Bluhm B."/>
            <person name="Cannon C."/>
            <person name="Castanera R."/>
            <person name="Culley D."/>
            <person name="Daum C."/>
            <person name="Ezra D."/>
            <person name="Gonzalez J."/>
            <person name="Henrissat B."/>
            <person name="Kuo A."/>
            <person name="Liang C."/>
            <person name="Lipzen A."/>
            <person name="Lutzoni F."/>
            <person name="Magnuson J."/>
            <person name="Mondo S."/>
            <person name="Nolan M."/>
            <person name="Ohm R."/>
            <person name="Pangilinan J."/>
            <person name="Park H.-J."/>
            <person name="Ramirez L."/>
            <person name="Alfaro M."/>
            <person name="Sun H."/>
            <person name="Tritt A."/>
            <person name="Yoshinaga Y."/>
            <person name="Zwiers L.-H."/>
            <person name="Turgeon B."/>
            <person name="Goodwin S."/>
            <person name="Spatafora J."/>
            <person name="Crous P."/>
            <person name="Grigoriev I."/>
        </authorList>
    </citation>
    <scope>NUCLEOTIDE SEQUENCE</scope>
    <source>
        <strain evidence="2">SCOH1-5</strain>
    </source>
</reference>
<gene>
    <name evidence="2" type="ORF">CERZMDRAFT_80255</name>
</gene>
<evidence type="ECO:0000256" key="1">
    <source>
        <dbReference type="SAM" id="MobiDB-lite"/>
    </source>
</evidence>
<proteinExistence type="predicted"/>